<evidence type="ECO:0008006" key="8">
    <source>
        <dbReference type="Google" id="ProtNLM"/>
    </source>
</evidence>
<dbReference type="EMBL" id="VLTM01000020">
    <property type="protein sequence ID" value="KAA0163859.1"/>
    <property type="molecule type" value="Genomic_DNA"/>
</dbReference>
<dbReference type="EMBL" id="VLTO01000021">
    <property type="protein sequence ID" value="KAA0174614.1"/>
    <property type="molecule type" value="Genomic_DNA"/>
</dbReference>
<evidence type="ECO:0000313" key="2">
    <source>
        <dbReference type="EMBL" id="KAA0150531.1"/>
    </source>
</evidence>
<proteinExistence type="predicted"/>
<dbReference type="Proteomes" id="UP000325113">
    <property type="component" value="Unassembled WGS sequence"/>
</dbReference>
<feature type="region of interest" description="Disordered" evidence="1">
    <location>
        <begin position="186"/>
        <end position="227"/>
    </location>
</feature>
<feature type="compositionally biased region" description="Low complexity" evidence="1">
    <location>
        <begin position="194"/>
        <end position="214"/>
    </location>
</feature>
<dbReference type="EMBL" id="VLTL01000229">
    <property type="protein sequence ID" value="KAA0150531.1"/>
    <property type="molecule type" value="Genomic_DNA"/>
</dbReference>
<dbReference type="OrthoDB" id="191651at2759"/>
<evidence type="ECO:0000313" key="6">
    <source>
        <dbReference type="Proteomes" id="UP000324907"/>
    </source>
</evidence>
<comment type="caution">
    <text evidence="3">The sequence shown here is derived from an EMBL/GenBank/DDBJ whole genome shotgun (WGS) entry which is preliminary data.</text>
</comment>
<evidence type="ECO:0000313" key="7">
    <source>
        <dbReference type="Proteomes" id="UP000325113"/>
    </source>
</evidence>
<evidence type="ECO:0000313" key="4">
    <source>
        <dbReference type="EMBL" id="KAA0174614.1"/>
    </source>
</evidence>
<dbReference type="Proteomes" id="UP000324907">
    <property type="component" value="Unassembled WGS sequence"/>
</dbReference>
<dbReference type="AlphaFoldDB" id="A0A5A8DFR8"/>
<organism evidence="3 7">
    <name type="scientific">Cafeteria roenbergensis</name>
    <name type="common">Marine flagellate</name>
    <dbReference type="NCBI Taxonomy" id="33653"/>
    <lineage>
        <taxon>Eukaryota</taxon>
        <taxon>Sar</taxon>
        <taxon>Stramenopiles</taxon>
        <taxon>Bigyra</taxon>
        <taxon>Opalozoa</taxon>
        <taxon>Bicosoecida</taxon>
        <taxon>Cafeteriaceae</taxon>
        <taxon>Cafeteria</taxon>
    </lineage>
</organism>
<evidence type="ECO:0000256" key="1">
    <source>
        <dbReference type="SAM" id="MobiDB-lite"/>
    </source>
</evidence>
<evidence type="ECO:0000313" key="5">
    <source>
        <dbReference type="Proteomes" id="UP000322899"/>
    </source>
</evidence>
<evidence type="ECO:0000313" key="3">
    <source>
        <dbReference type="EMBL" id="KAA0163859.1"/>
    </source>
</evidence>
<dbReference type="Proteomes" id="UP000322899">
    <property type="component" value="Unassembled WGS sequence"/>
</dbReference>
<name>A0A5A8DFR8_CAFRO</name>
<dbReference type="Gene3D" id="2.20.70.10">
    <property type="match status" value="1"/>
</dbReference>
<reference evidence="5 6" key="1">
    <citation type="submission" date="2019-07" db="EMBL/GenBank/DDBJ databases">
        <title>Genomes of Cafeteria roenbergensis.</title>
        <authorList>
            <person name="Fischer M.G."/>
            <person name="Hackl T."/>
            <person name="Roman M."/>
        </authorList>
    </citation>
    <scope>NUCLEOTIDE SEQUENCE [LARGE SCALE GENOMIC DNA]</scope>
    <source>
        <strain evidence="3 7">Cflag</strain>
        <strain evidence="4 5">E4-10P</strain>
        <strain evidence="2 6">RCC970-E3</strain>
    </source>
</reference>
<sequence>MSAAARSPGRLIDPVPVLRAQTSPTTMGSFRAWVNGHRRSFRNKKEEGVIVAAMSDYRPFEFQQNDGPDLFRAFIDAFTRGDEKAVREICTPAFGNRAATGIAADRAALGGVRGAKVVAALAAPESGGHRTWHPDPMASLTAEPHVAQVTVRMTWQMQPAFQPLTPRATVAGRLAAGGAWSGLAIESGSGGSDGEASGHAPAAADAAPAPAGASAGAGGGGKSRKARKGIRIVATSRKGAVAASSPGVVARASVPHTTTCTGTWLPAVDPASGHVFYFNDLTGSVSWTTPPMLGVVEPARALVLDEIGVEVEPFEGVAAPGEAGAAASAAAAQEGASGTGDDAGSEAPSLKVVTHVTFERIFPKHAVSQQDGSWRIANIL</sequence>
<gene>
    <name evidence="4" type="ORF">FNF27_03989</name>
    <name evidence="2" type="ORF">FNF28_07235</name>
    <name evidence="3" type="ORF">FNF31_02714</name>
</gene>
<accession>A0A5A8DFR8</accession>
<protein>
    <recommendedName>
        <fullName evidence="8">WW domain-containing protein</fullName>
    </recommendedName>
</protein>